<proteinExistence type="predicted"/>
<protein>
    <submittedName>
        <fullName evidence="2">Uncharacterized protein</fullName>
    </submittedName>
</protein>
<dbReference type="Proteomes" id="UP000324222">
    <property type="component" value="Unassembled WGS sequence"/>
</dbReference>
<organism evidence="2 3">
    <name type="scientific">Portunus trituberculatus</name>
    <name type="common">Swimming crab</name>
    <name type="synonym">Neptunus trituberculatus</name>
    <dbReference type="NCBI Taxonomy" id="210409"/>
    <lineage>
        <taxon>Eukaryota</taxon>
        <taxon>Metazoa</taxon>
        <taxon>Ecdysozoa</taxon>
        <taxon>Arthropoda</taxon>
        <taxon>Crustacea</taxon>
        <taxon>Multicrustacea</taxon>
        <taxon>Malacostraca</taxon>
        <taxon>Eumalacostraca</taxon>
        <taxon>Eucarida</taxon>
        <taxon>Decapoda</taxon>
        <taxon>Pleocyemata</taxon>
        <taxon>Brachyura</taxon>
        <taxon>Eubrachyura</taxon>
        <taxon>Portunoidea</taxon>
        <taxon>Portunidae</taxon>
        <taxon>Portuninae</taxon>
        <taxon>Portunus</taxon>
    </lineage>
</organism>
<comment type="caution">
    <text evidence="2">The sequence shown here is derived from an EMBL/GenBank/DDBJ whole genome shotgun (WGS) entry which is preliminary data.</text>
</comment>
<evidence type="ECO:0000313" key="2">
    <source>
        <dbReference type="EMBL" id="MPC61728.1"/>
    </source>
</evidence>
<gene>
    <name evidence="2" type="ORF">E2C01_055803</name>
</gene>
<evidence type="ECO:0000313" key="3">
    <source>
        <dbReference type="Proteomes" id="UP000324222"/>
    </source>
</evidence>
<keyword evidence="3" id="KW-1185">Reference proteome</keyword>
<sequence>MPPKRPATSPAMSPSNAKKTRKSLTLKITFSPIWSHFWTTQHPMVRLWLVLLGHMALLVHPVHRACHRMHNLQLRLAESDPGRDPTCSSSNVVADSVSHRLHSSFTE</sequence>
<evidence type="ECO:0000256" key="1">
    <source>
        <dbReference type="SAM" id="MobiDB-lite"/>
    </source>
</evidence>
<dbReference type="EMBL" id="VSRR010018850">
    <property type="protein sequence ID" value="MPC61728.1"/>
    <property type="molecule type" value="Genomic_DNA"/>
</dbReference>
<accession>A0A5B7GXY3</accession>
<dbReference type="AlphaFoldDB" id="A0A5B7GXY3"/>
<name>A0A5B7GXY3_PORTR</name>
<feature type="region of interest" description="Disordered" evidence="1">
    <location>
        <begin position="1"/>
        <end position="20"/>
    </location>
</feature>
<reference evidence="2 3" key="1">
    <citation type="submission" date="2019-05" db="EMBL/GenBank/DDBJ databases">
        <title>Another draft genome of Portunus trituberculatus and its Hox gene families provides insights of decapod evolution.</title>
        <authorList>
            <person name="Jeong J.-H."/>
            <person name="Song I."/>
            <person name="Kim S."/>
            <person name="Choi T."/>
            <person name="Kim D."/>
            <person name="Ryu S."/>
            <person name="Kim W."/>
        </authorList>
    </citation>
    <scope>NUCLEOTIDE SEQUENCE [LARGE SCALE GENOMIC DNA]</scope>
    <source>
        <tissue evidence="2">Muscle</tissue>
    </source>
</reference>